<sequence length="383" mass="43243">PSCPIHSGPYSSVGSRLRMPSRSRTRPKTQYGRVYNGSWSVASRTVTDTCQDVIGDYGNRHTFDSVQFERVEGGLYTEDVSASLKFESVPCAVSFTSAPGFNANSYMAKLLAMSGPLTPRLYLPVSLYELKDLPSMLRHAGDLLHKISRPSGLNPVKEAAAANLAYQFGWKPLIEDIGKLLDFTDVVAKRQRILRGAHSSKGIRRKVTLDRFRNAASSSILVYSSFGRNLRPESTRYFDREVWGTIRWIVKDQSQIGKTPTFVDAFRTAYGLNLGHIPIEIWKALPWSWMIDWFVNISDVLQANYNMIYYKPSGACIMCKDTFTTQNNAIYKGVKVIYTPAYYVMVNRRRFLPSVNNLLTIKLPFLDNFKLSILGSLAVTRLL</sequence>
<dbReference type="EMBL" id="BK014216">
    <property type="protein sequence ID" value="DAD52819.1"/>
    <property type="molecule type" value="Genomic_RNA"/>
</dbReference>
<feature type="non-terminal residue" evidence="2">
    <location>
        <position position="1"/>
    </location>
</feature>
<proteinExistence type="predicted"/>
<protein>
    <submittedName>
        <fullName evidence="2">Maturation protein</fullName>
    </submittedName>
</protein>
<feature type="region of interest" description="Disordered" evidence="1">
    <location>
        <begin position="1"/>
        <end position="29"/>
    </location>
</feature>
<evidence type="ECO:0000313" key="2">
    <source>
        <dbReference type="EMBL" id="DAD52819.1"/>
    </source>
</evidence>
<dbReference type="Proteomes" id="UP000676514">
    <property type="component" value="Segment"/>
</dbReference>
<organism evidence="2 3">
    <name type="scientific">ssRNA phage SRR7976357_12</name>
    <dbReference type="NCBI Taxonomy" id="2786741"/>
    <lineage>
        <taxon>Viruses</taxon>
        <taxon>Riboviria</taxon>
        <taxon>Orthornavirae</taxon>
        <taxon>Lenarviricota</taxon>
        <taxon>Leviviricetes</taxon>
        <taxon>Timlovirales</taxon>
        <taxon>Steitzviridae</taxon>
        <taxon>Kecuhnavirus</taxon>
        <taxon>Kecuhnavirus borborovicinum</taxon>
    </lineage>
</organism>
<keyword evidence="3" id="KW-1185">Reference proteome</keyword>
<reference evidence="2" key="1">
    <citation type="submission" date="2020-09" db="EMBL/GenBank/DDBJ databases">
        <title>Leviviricetes taxonomy.</title>
        <authorList>
            <person name="Stockdale S.R."/>
            <person name="Callanan J."/>
            <person name="Adriaenssens E.M."/>
            <person name="Kuhn J.H."/>
            <person name="Rumnieks J."/>
            <person name="Shkoporov A."/>
            <person name="Draper L.A."/>
            <person name="Ross P."/>
            <person name="Hill C."/>
        </authorList>
    </citation>
    <scope>NUCLEOTIDE SEQUENCE</scope>
</reference>
<name>A0A8S5L5E3_9VIRU</name>
<accession>A0A8S5L5E3</accession>
<dbReference type="KEGG" id="vg:80400331"/>
<dbReference type="RefSeq" id="YP_010770796.1">
    <property type="nucleotide sequence ID" value="NC_074393.1"/>
</dbReference>
<evidence type="ECO:0000313" key="3">
    <source>
        <dbReference type="Proteomes" id="UP000676514"/>
    </source>
</evidence>
<evidence type="ECO:0000256" key="1">
    <source>
        <dbReference type="SAM" id="MobiDB-lite"/>
    </source>
</evidence>
<gene>
    <name evidence="2" type="primary">SRR7976357_12_1</name>
</gene>
<dbReference type="GeneID" id="80400331"/>